<dbReference type="SMART" id="SM00174">
    <property type="entry name" value="RHO"/>
    <property type="match status" value="1"/>
</dbReference>
<evidence type="ECO:0000313" key="2">
    <source>
        <dbReference type="EMBL" id="CAL4793479.1"/>
    </source>
</evidence>
<name>A0A9P1DAZ4_9DINO</name>
<dbReference type="InterPro" id="IPR027417">
    <property type="entry name" value="P-loop_NTPase"/>
</dbReference>
<evidence type="ECO:0000313" key="1">
    <source>
        <dbReference type="EMBL" id="CAI4006167.1"/>
    </source>
</evidence>
<dbReference type="PRINTS" id="PR00449">
    <property type="entry name" value="RASTRNSFRMNG"/>
</dbReference>
<dbReference type="EMBL" id="CAMXCT020003779">
    <property type="protein sequence ID" value="CAL1159542.1"/>
    <property type="molecule type" value="Genomic_DNA"/>
</dbReference>
<dbReference type="Proteomes" id="UP001152797">
    <property type="component" value="Unassembled WGS sequence"/>
</dbReference>
<dbReference type="Pfam" id="PF00071">
    <property type="entry name" value="Ras"/>
    <property type="match status" value="1"/>
</dbReference>
<organism evidence="1">
    <name type="scientific">Cladocopium goreaui</name>
    <dbReference type="NCBI Taxonomy" id="2562237"/>
    <lineage>
        <taxon>Eukaryota</taxon>
        <taxon>Sar</taxon>
        <taxon>Alveolata</taxon>
        <taxon>Dinophyceae</taxon>
        <taxon>Suessiales</taxon>
        <taxon>Symbiodiniaceae</taxon>
        <taxon>Cladocopium</taxon>
    </lineage>
</organism>
<dbReference type="InterPro" id="IPR001806">
    <property type="entry name" value="Small_GTPase"/>
</dbReference>
<dbReference type="InterPro" id="IPR013320">
    <property type="entry name" value="ConA-like_dom_sf"/>
</dbReference>
<dbReference type="Gene3D" id="2.60.120.920">
    <property type="match status" value="1"/>
</dbReference>
<dbReference type="PANTHER" id="PTHR47979">
    <property type="entry name" value="DRAB11-RELATED"/>
    <property type="match status" value="1"/>
</dbReference>
<dbReference type="OrthoDB" id="40953at2759"/>
<dbReference type="SUPFAM" id="SSF49899">
    <property type="entry name" value="Concanavalin A-like lectins/glucanases"/>
    <property type="match status" value="1"/>
</dbReference>
<dbReference type="SMART" id="SM00175">
    <property type="entry name" value="RAB"/>
    <property type="match status" value="1"/>
</dbReference>
<protein>
    <submittedName>
        <fullName evidence="1">Uncharacterized protein</fullName>
    </submittedName>
</protein>
<evidence type="ECO:0000313" key="3">
    <source>
        <dbReference type="Proteomes" id="UP001152797"/>
    </source>
</evidence>
<dbReference type="InterPro" id="IPR050209">
    <property type="entry name" value="Rab_GTPases_membrane_traffic"/>
</dbReference>
<dbReference type="InterPro" id="IPR043136">
    <property type="entry name" value="B30.2/SPRY_sf"/>
</dbReference>
<dbReference type="EMBL" id="CAMXCT030003779">
    <property type="protein sequence ID" value="CAL4793479.1"/>
    <property type="molecule type" value="Genomic_DNA"/>
</dbReference>
<reference evidence="1" key="1">
    <citation type="submission" date="2022-10" db="EMBL/GenBank/DDBJ databases">
        <authorList>
            <person name="Chen Y."/>
            <person name="Dougan E. K."/>
            <person name="Chan C."/>
            <person name="Rhodes N."/>
            <person name="Thang M."/>
        </authorList>
    </citation>
    <scope>NUCLEOTIDE SEQUENCE</scope>
</reference>
<accession>A0A9P1DAZ4</accession>
<dbReference type="PROSITE" id="PS51419">
    <property type="entry name" value="RAB"/>
    <property type="match status" value="1"/>
</dbReference>
<dbReference type="AlphaFoldDB" id="A0A9P1DAZ4"/>
<reference evidence="2 3" key="2">
    <citation type="submission" date="2024-05" db="EMBL/GenBank/DDBJ databases">
        <authorList>
            <person name="Chen Y."/>
            <person name="Shah S."/>
            <person name="Dougan E. K."/>
            <person name="Thang M."/>
            <person name="Chan C."/>
        </authorList>
    </citation>
    <scope>NUCLEOTIDE SEQUENCE [LARGE SCALE GENOMIC DNA]</scope>
</reference>
<comment type="caution">
    <text evidence="1">The sequence shown here is derived from an EMBL/GenBank/DDBJ whole genome shotgun (WGS) entry which is preliminary data.</text>
</comment>
<dbReference type="Gene3D" id="3.40.50.300">
    <property type="entry name" value="P-loop containing nucleotide triphosphate hydrolases"/>
    <property type="match status" value="1"/>
</dbReference>
<keyword evidence="3" id="KW-1185">Reference proteome</keyword>
<gene>
    <name evidence="1" type="ORF">C1SCF055_LOCUS31831</name>
</gene>
<dbReference type="GO" id="GO:0003924">
    <property type="term" value="F:GTPase activity"/>
    <property type="evidence" value="ECO:0007669"/>
    <property type="project" value="InterPro"/>
</dbReference>
<dbReference type="GO" id="GO:0005525">
    <property type="term" value="F:GTP binding"/>
    <property type="evidence" value="ECO:0007669"/>
    <property type="project" value="InterPro"/>
</dbReference>
<dbReference type="SMART" id="SM00173">
    <property type="entry name" value="RAS"/>
    <property type="match status" value="1"/>
</dbReference>
<dbReference type="EMBL" id="CAMXCT010003779">
    <property type="protein sequence ID" value="CAI4006167.1"/>
    <property type="molecule type" value="Genomic_DNA"/>
</dbReference>
<proteinExistence type="predicted"/>
<sequence>MPCHAIIFLPLQRYQERYRSVTRSYYRGALIVYDITNRDSYNHLVNWLADARTLARADISIITVGNKVDLKEKRVGRPGDPIASANNILFLETSALTGEGVEDVFIKVARMILNKIEDGAAEWSLRVIGQELLLLRTPRTPGLCRCGAEEKEKGRCTGPNFESGAVMGRRLGQKPEVHINSVPKGGELTSDIQYGHVPPPKLQIGKRGGQVKVNSDTAGLLVSGHGVALANCVVEQDCAYWEVRVLEPGSSSRAFCGVALELNGQRLDSKIGDAQTSWAIGGDLPGGPLQKDEIIGVAFGQGNIPNLRFFRNGKEIPDTEVLRIRGEVFPAVSVCDGAELLLVFDAPSFAHEAPGRHSAIVPPRKML</sequence>
<dbReference type="SUPFAM" id="SSF52540">
    <property type="entry name" value="P-loop containing nucleoside triphosphate hydrolases"/>
    <property type="match status" value="1"/>
</dbReference>